<name>A0A7R9Z1Z1_9CHLO</name>
<dbReference type="Pfam" id="PF05548">
    <property type="entry name" value="Peptidase_M11"/>
    <property type="match status" value="1"/>
</dbReference>
<evidence type="ECO:0000259" key="2">
    <source>
        <dbReference type="Pfam" id="PF05548"/>
    </source>
</evidence>
<accession>A0A7R9Z1Z1</accession>
<dbReference type="Gene3D" id="2.100.10.30">
    <property type="entry name" value="Jacalin-like lectin domain"/>
    <property type="match status" value="1"/>
</dbReference>
<evidence type="ECO:0000256" key="1">
    <source>
        <dbReference type="SAM" id="MobiDB-lite"/>
    </source>
</evidence>
<feature type="domain" description="Peptidase M11 gametolysin" evidence="2">
    <location>
        <begin position="16"/>
        <end position="161"/>
    </location>
</feature>
<dbReference type="EMBL" id="HBEC01034964">
    <property type="protein sequence ID" value="CAD8301810.1"/>
    <property type="molecule type" value="Transcribed_RNA"/>
</dbReference>
<protein>
    <recommendedName>
        <fullName evidence="2">Peptidase M11 gametolysin domain-containing protein</fullName>
    </recommendedName>
</protein>
<feature type="compositionally biased region" description="Low complexity" evidence="1">
    <location>
        <begin position="427"/>
        <end position="447"/>
    </location>
</feature>
<proteinExistence type="predicted"/>
<sequence>MGYGASERARYDRVLMYMPEPAGGCAFAGLATFGCVIGYPCNIWMLSTAVHVTVHELMHNYGLAHANAYGGYRSGRWVEDTYGDRACTMGNDPFVCFNAPNAWRLGWADPVATLGAAQLPVGSPTTVELPLALSSTRNFARIEVSTWAGSREHDVFLSYRAPDGDADQLLPGVYIHTMGCDDDDHPVLDDLTGSLNGCETNNTGVLADGGVWVDAALQLRVAVLGMSGGVARVQVCRSDAPCAGEPGTMLTLPSKWYGYPVFQFADPEQGTPVGFWDDAALFRAGASPISRIRAYGFGGMLAGITTTYGRGANERSATHGDDPSAYHSQRHEVVLRDGEKVVRIVVRSRSVTLYQLQFVTDQGRTLELGNCDEAACRNAPQQVVVPPEYAPPGAYLAAPAGIASRLYENAPTRGFLNDLTFWWAAPNPGGRGGTAPAPTPGTDSTTPAPTPVPAPVPVPVPVPSGGNYVLTGGSYAWERPYGGGGSQRVDDAGLFDRSGRLTSLSLVVQAYSSIVQGALLVGLQAAYGDGDNAATWGMSPAEASRTSGFRVVNVGLADGEAVRTIDVKSVGGRAFGNPFDWLEGAVVTTTTGRKVAAGCLEAAFPGCFMQPEITAVVPPSGAAVVGHMFGEYVMLDTRGSNTPYVISHLGWKWAVPTAK</sequence>
<dbReference type="AlphaFoldDB" id="A0A7R9Z1Z1"/>
<dbReference type="SUPFAM" id="SSF55486">
    <property type="entry name" value="Metalloproteases ('zincins'), catalytic domain"/>
    <property type="match status" value="1"/>
</dbReference>
<gene>
    <name evidence="3" type="ORF">CEUR00632_LOCUS16248</name>
</gene>
<organism evidence="3">
    <name type="scientific">Chlamydomonas euryale</name>
    <dbReference type="NCBI Taxonomy" id="1486919"/>
    <lineage>
        <taxon>Eukaryota</taxon>
        <taxon>Viridiplantae</taxon>
        <taxon>Chlorophyta</taxon>
        <taxon>core chlorophytes</taxon>
        <taxon>Chlorophyceae</taxon>
        <taxon>CS clade</taxon>
        <taxon>Chlamydomonadales</taxon>
        <taxon>Chlamydomonadaceae</taxon>
        <taxon>Chlamydomonas</taxon>
    </lineage>
</organism>
<dbReference type="InterPro" id="IPR036404">
    <property type="entry name" value="Jacalin-like_lectin_dom_sf"/>
</dbReference>
<evidence type="ECO:0000313" key="3">
    <source>
        <dbReference type="EMBL" id="CAD8301810.1"/>
    </source>
</evidence>
<feature type="region of interest" description="Disordered" evidence="1">
    <location>
        <begin position="427"/>
        <end position="456"/>
    </location>
</feature>
<dbReference type="InterPro" id="IPR008752">
    <property type="entry name" value="Peptidase_M11"/>
</dbReference>
<dbReference type="SUPFAM" id="SSF51101">
    <property type="entry name" value="Mannose-binding lectins"/>
    <property type="match status" value="1"/>
</dbReference>
<reference evidence="3" key="1">
    <citation type="submission" date="2021-01" db="EMBL/GenBank/DDBJ databases">
        <authorList>
            <person name="Corre E."/>
            <person name="Pelletier E."/>
            <person name="Niang G."/>
            <person name="Scheremetjew M."/>
            <person name="Finn R."/>
            <person name="Kale V."/>
            <person name="Holt S."/>
            <person name="Cochrane G."/>
            <person name="Meng A."/>
            <person name="Brown T."/>
            <person name="Cohen L."/>
        </authorList>
    </citation>
    <scope>NUCLEOTIDE SEQUENCE</scope>
    <source>
        <strain evidence="3">CCMP219</strain>
    </source>
</reference>